<evidence type="ECO:0000313" key="2">
    <source>
        <dbReference type="EMBL" id="KQH80569.1"/>
    </source>
</evidence>
<dbReference type="EMBL" id="LKTM01000017">
    <property type="protein sequence ID" value="KQH80569.1"/>
    <property type="molecule type" value="Genomic_DNA"/>
</dbReference>
<name>A0A0Q2LXH1_MYCGO</name>
<organism evidence="2 3">
    <name type="scientific">Mycobacterium gordonae</name>
    <dbReference type="NCBI Taxonomy" id="1778"/>
    <lineage>
        <taxon>Bacteria</taxon>
        <taxon>Bacillati</taxon>
        <taxon>Actinomycetota</taxon>
        <taxon>Actinomycetes</taxon>
        <taxon>Mycobacteriales</taxon>
        <taxon>Mycobacteriaceae</taxon>
        <taxon>Mycobacterium</taxon>
    </lineage>
</organism>
<dbReference type="AlphaFoldDB" id="A0A0Q2LXH1"/>
<accession>A0A0Q2LXH1</accession>
<evidence type="ECO:0000313" key="3">
    <source>
        <dbReference type="Proteomes" id="UP000051677"/>
    </source>
</evidence>
<sequence>MPWAWISAATVVAVLPSLFGHFEAGAPAWTRIVRWLSFLAVLLGIDVLWGPPWTWAWIAGVPLLGAVFHVFWCARHRINPLTAEPRGRYYELRGWPVDRNPRP</sequence>
<evidence type="ECO:0000256" key="1">
    <source>
        <dbReference type="SAM" id="Phobius"/>
    </source>
</evidence>
<proteinExistence type="predicted"/>
<feature type="transmembrane region" description="Helical" evidence="1">
    <location>
        <begin position="6"/>
        <end position="25"/>
    </location>
</feature>
<keyword evidence="1" id="KW-0472">Membrane</keyword>
<dbReference type="OrthoDB" id="69505at2"/>
<comment type="caution">
    <text evidence="2">The sequence shown here is derived from an EMBL/GenBank/DDBJ whole genome shotgun (WGS) entry which is preliminary data.</text>
</comment>
<feature type="transmembrane region" description="Helical" evidence="1">
    <location>
        <begin position="32"/>
        <end position="49"/>
    </location>
</feature>
<dbReference type="RefSeq" id="WP_055576548.1">
    <property type="nucleotide sequence ID" value="NZ_LKTM01000017.1"/>
</dbReference>
<gene>
    <name evidence="2" type="ORF">AO501_08030</name>
</gene>
<protein>
    <submittedName>
        <fullName evidence="2">Uncharacterized protein</fullName>
    </submittedName>
</protein>
<feature type="transmembrane region" description="Helical" evidence="1">
    <location>
        <begin position="55"/>
        <end position="74"/>
    </location>
</feature>
<keyword evidence="1" id="KW-1133">Transmembrane helix</keyword>
<dbReference type="Proteomes" id="UP000051677">
    <property type="component" value="Unassembled WGS sequence"/>
</dbReference>
<keyword evidence="1" id="KW-0812">Transmembrane</keyword>
<reference evidence="2 3" key="1">
    <citation type="submission" date="2015-10" db="EMBL/GenBank/DDBJ databases">
        <title>Mycobacterium gordonae draft genome assembly.</title>
        <authorList>
            <person name="Ustinova V."/>
            <person name="Smirnova T."/>
            <person name="Blagodatskikh K."/>
            <person name="Varlamov D."/>
            <person name="Larionova E."/>
            <person name="Chernousova L."/>
        </authorList>
    </citation>
    <scope>NUCLEOTIDE SEQUENCE [LARGE SCALE GENOMIC DNA]</scope>
    <source>
        <strain evidence="2 3">CTRI 14-8773</strain>
    </source>
</reference>